<evidence type="ECO:0000256" key="4">
    <source>
        <dbReference type="RuleBase" id="RU365031"/>
    </source>
</evidence>
<dbReference type="OrthoDB" id="7330654at2"/>
<dbReference type="PATRIC" id="fig|883113.3.peg.1418"/>
<dbReference type="GO" id="GO:0046353">
    <property type="term" value="F:aminoglycoside 3-N-acetyltransferase activity"/>
    <property type="evidence" value="ECO:0007669"/>
    <property type="project" value="UniProtKB-EC"/>
</dbReference>
<evidence type="ECO:0000313" key="6">
    <source>
        <dbReference type="Proteomes" id="UP000006190"/>
    </source>
</evidence>
<dbReference type="Pfam" id="PF02522">
    <property type="entry name" value="Antibiotic_NAT"/>
    <property type="match status" value="1"/>
</dbReference>
<organism evidence="5 6">
    <name type="scientific">Facklamia languida CCUG 37842</name>
    <dbReference type="NCBI Taxonomy" id="883113"/>
    <lineage>
        <taxon>Bacteria</taxon>
        <taxon>Bacillati</taxon>
        <taxon>Bacillota</taxon>
        <taxon>Bacilli</taxon>
        <taxon>Lactobacillales</taxon>
        <taxon>Aerococcaceae</taxon>
        <taxon>Facklamia</taxon>
    </lineage>
</organism>
<comment type="similarity">
    <text evidence="1 4">Belongs to the antibiotic N-acetyltransferase family.</text>
</comment>
<accession>H3NKM9</accession>
<evidence type="ECO:0000256" key="1">
    <source>
        <dbReference type="ARBA" id="ARBA00006383"/>
    </source>
</evidence>
<evidence type="ECO:0000256" key="3">
    <source>
        <dbReference type="ARBA" id="ARBA00023315"/>
    </source>
</evidence>
<dbReference type="SUPFAM" id="SSF110710">
    <property type="entry name" value="TTHA0583/YokD-like"/>
    <property type="match status" value="1"/>
</dbReference>
<name>H3NKM9_9LACT</name>
<keyword evidence="2 4" id="KW-0808">Transferase</keyword>
<reference evidence="5 6" key="1">
    <citation type="submission" date="2012-01" db="EMBL/GenBank/DDBJ databases">
        <title>The Genome Sequence of Facklamia languida CCUG 37842.</title>
        <authorList>
            <consortium name="The Broad Institute Genome Sequencing Platform"/>
            <person name="Earl A."/>
            <person name="Ward D."/>
            <person name="Feldgarden M."/>
            <person name="Gevers D."/>
            <person name="Huys G."/>
            <person name="Young S.K."/>
            <person name="Zeng Q."/>
            <person name="Gargeya S."/>
            <person name="Fitzgerald M."/>
            <person name="Haas B."/>
            <person name="Abouelleil A."/>
            <person name="Alvarado L."/>
            <person name="Arachchi H.M."/>
            <person name="Berlin A."/>
            <person name="Chapman S.B."/>
            <person name="Gearin G."/>
            <person name="Goldberg J."/>
            <person name="Griggs A."/>
            <person name="Gujja S."/>
            <person name="Hansen M."/>
            <person name="Heiman D."/>
            <person name="Howarth C."/>
            <person name="Larimer J."/>
            <person name="Lui A."/>
            <person name="MacDonald P.J.P."/>
            <person name="McCowen C."/>
            <person name="Montmayeur A."/>
            <person name="Murphy C."/>
            <person name="Neiman D."/>
            <person name="Pearson M."/>
            <person name="Priest M."/>
            <person name="Roberts A."/>
            <person name="Saif S."/>
            <person name="Shea T."/>
            <person name="Sisk P."/>
            <person name="Stolte C."/>
            <person name="Sykes S."/>
            <person name="Wortman J."/>
            <person name="Nusbaum C."/>
            <person name="Birren B."/>
        </authorList>
    </citation>
    <scope>NUCLEOTIDE SEQUENCE [LARGE SCALE GENOMIC DNA]</scope>
    <source>
        <strain evidence="5 6">CCUG 37842</strain>
    </source>
</reference>
<dbReference type="InterPro" id="IPR003679">
    <property type="entry name" value="Amioglycoside_AcTrfase"/>
</dbReference>
<proteinExistence type="inferred from homology"/>
<dbReference type="STRING" id="883113.HMPREF9708_01418"/>
<dbReference type="AlphaFoldDB" id="H3NKM9"/>
<keyword evidence="6" id="KW-1185">Reference proteome</keyword>
<comment type="catalytic activity">
    <reaction evidence="4">
        <text>a 2-deoxystreptamine antibiotic + acetyl-CoA = an N(3)-acetyl-2-deoxystreptamine antibiotic + CoA + H(+)</text>
        <dbReference type="Rhea" id="RHEA:12665"/>
        <dbReference type="ChEBI" id="CHEBI:15378"/>
        <dbReference type="ChEBI" id="CHEBI:57287"/>
        <dbReference type="ChEBI" id="CHEBI:57288"/>
        <dbReference type="ChEBI" id="CHEBI:57921"/>
        <dbReference type="ChEBI" id="CHEBI:77452"/>
        <dbReference type="EC" id="2.3.1.81"/>
    </reaction>
</comment>
<dbReference type="InterPro" id="IPR028345">
    <property type="entry name" value="Antibiotic_NAT-like"/>
</dbReference>
<keyword evidence="4" id="KW-0046">Antibiotic resistance</keyword>
<protein>
    <recommendedName>
        <fullName evidence="4">Aminoglycoside N(3)-acetyltransferase</fullName>
        <ecNumber evidence="4">2.3.1.-</ecNumber>
    </recommendedName>
</protein>
<keyword evidence="3 4" id="KW-0012">Acyltransferase</keyword>
<sequence length="269" mass="30431">MSFEYMEEVISNNGKPITVKELVNIFTNLGLSKGDIVIAHISLRSMGYIVGGAETVFNALMNVLGDTGTIVVPSQTVEISDPKDWEYPPVPKDWIEIIKENLPPYNPKTSYSSTMGEFSNFIRMLPESNRSNHPMYSFSAIGNEAKFITSGEKLDFPFGKGSPLDKLYNLNAKVLLVGTDFESNTSIHFAESIIGRESIKETSKVVINGKEKWETFLNVDLDIYDDYLELQESFFNTMPPKTETVYGSKIYCFSMRDCVDYAVKYYQEK</sequence>
<dbReference type="Proteomes" id="UP000006190">
    <property type="component" value="Unassembled WGS sequence"/>
</dbReference>
<dbReference type="PANTHER" id="PTHR11104">
    <property type="entry name" value="AMINOGLYCOSIDE N3-ACETYLTRANSFERASE"/>
    <property type="match status" value="1"/>
</dbReference>
<dbReference type="eggNOG" id="COG2746">
    <property type="taxonomic scope" value="Bacteria"/>
</dbReference>
<evidence type="ECO:0000256" key="2">
    <source>
        <dbReference type="ARBA" id="ARBA00022679"/>
    </source>
</evidence>
<dbReference type="RefSeq" id="WP_006309630.1">
    <property type="nucleotide sequence ID" value="NZ_JH601133.1"/>
</dbReference>
<dbReference type="EMBL" id="AGEG01000015">
    <property type="protein sequence ID" value="EHR36412.1"/>
    <property type="molecule type" value="Genomic_DNA"/>
</dbReference>
<comment type="caution">
    <text evidence="5">The sequence shown here is derived from an EMBL/GenBank/DDBJ whole genome shotgun (WGS) entry which is preliminary data.</text>
</comment>
<dbReference type="HOGENOM" id="CLU_060091_0_1_9"/>
<dbReference type="GO" id="GO:0046677">
    <property type="term" value="P:response to antibiotic"/>
    <property type="evidence" value="ECO:0007669"/>
    <property type="project" value="UniProtKB-KW"/>
</dbReference>
<evidence type="ECO:0000313" key="5">
    <source>
        <dbReference type="EMBL" id="EHR36412.1"/>
    </source>
</evidence>
<gene>
    <name evidence="5" type="ORF">HMPREF9708_01418</name>
</gene>
<dbReference type="EC" id="2.3.1.-" evidence="4"/>
<dbReference type="PANTHER" id="PTHR11104:SF0">
    <property type="entry name" value="SPBETA PROPHAGE-DERIVED AMINOGLYCOSIDE N(3')-ACETYLTRANSFERASE-LIKE PROTEIN YOKD"/>
    <property type="match status" value="1"/>
</dbReference>